<dbReference type="EMBL" id="CP101914">
    <property type="protein sequence ID" value="UUI01440.1"/>
    <property type="molecule type" value="Genomic_DNA"/>
</dbReference>
<sequence length="97" mass="10910">MRKIIILLLLVIFFLSGLVFGMQRNEVAEQRPVPDTSATEVVEEVNEEEQIIIAQTDVLEEGSYSLTNRTAATMEGIVKQLFEVIVAIMYGIGELFF</sequence>
<name>A0ABY5JMB7_9BACI</name>
<gene>
    <name evidence="1" type="ORF">NP439_15425</name>
</gene>
<organism evidence="1 2">
    <name type="scientific">Oceanobacillus jeddahense</name>
    <dbReference type="NCBI Taxonomy" id="1462527"/>
    <lineage>
        <taxon>Bacteria</taxon>
        <taxon>Bacillati</taxon>
        <taxon>Bacillota</taxon>
        <taxon>Bacilli</taxon>
        <taxon>Bacillales</taxon>
        <taxon>Bacillaceae</taxon>
        <taxon>Oceanobacillus</taxon>
    </lineage>
</organism>
<protein>
    <recommendedName>
        <fullName evidence="3">DUF3679 domain-containing protein</fullName>
    </recommendedName>
</protein>
<dbReference type="RefSeq" id="WP_256706835.1">
    <property type="nucleotide sequence ID" value="NZ_CP101914.1"/>
</dbReference>
<evidence type="ECO:0008006" key="3">
    <source>
        <dbReference type="Google" id="ProtNLM"/>
    </source>
</evidence>
<reference evidence="1" key="1">
    <citation type="submission" date="2022-07" db="EMBL/GenBank/DDBJ databases">
        <title>FELIX.</title>
        <authorList>
            <person name="Wan K.H."/>
            <person name="Park S."/>
            <person name="Lawrence Q."/>
            <person name="Eichenberger J.P."/>
            <person name="Booth B.W."/>
            <person name="Piaggio A.J."/>
            <person name="Chandler J.C."/>
            <person name="Franklin A.B."/>
            <person name="Celniker S.E."/>
        </authorList>
    </citation>
    <scope>NUCLEOTIDE SEQUENCE</scope>
    <source>
        <strain evidence="1">QA-1986 374</strain>
    </source>
</reference>
<evidence type="ECO:0000313" key="2">
    <source>
        <dbReference type="Proteomes" id="UP001059773"/>
    </source>
</evidence>
<dbReference type="Proteomes" id="UP001059773">
    <property type="component" value="Chromosome"/>
</dbReference>
<keyword evidence="2" id="KW-1185">Reference proteome</keyword>
<evidence type="ECO:0000313" key="1">
    <source>
        <dbReference type="EMBL" id="UUI01440.1"/>
    </source>
</evidence>
<proteinExistence type="predicted"/>
<accession>A0ABY5JMB7</accession>